<proteinExistence type="predicted"/>
<reference evidence="1" key="1">
    <citation type="submission" date="2016-04" db="EMBL/GenBank/DDBJ databases">
        <authorList>
            <person name="Evans L.H."/>
            <person name="Alamgir A."/>
            <person name="Owens N."/>
            <person name="Weber N.D."/>
            <person name="Virtaneva K."/>
            <person name="Barbian K."/>
            <person name="Babar A."/>
            <person name="Rosenke K."/>
        </authorList>
    </citation>
    <scope>NUCLEOTIDE SEQUENCE</scope>
    <source>
        <strain evidence="1">86</strain>
    </source>
</reference>
<protein>
    <submittedName>
        <fullName evidence="1">Uncharacterized protein</fullName>
    </submittedName>
</protein>
<dbReference type="EMBL" id="FLUN01000001">
    <property type="protein sequence ID" value="SBV96730.1"/>
    <property type="molecule type" value="Genomic_DNA"/>
</dbReference>
<dbReference type="AlphaFoldDB" id="A0A212JBC6"/>
<accession>A0A212JBC6</accession>
<name>A0A212JBC6_9FIRM</name>
<evidence type="ECO:0000313" key="1">
    <source>
        <dbReference type="EMBL" id="SBV96730.1"/>
    </source>
</evidence>
<organism evidence="1">
    <name type="scientific">uncultured Eubacteriales bacterium</name>
    <dbReference type="NCBI Taxonomy" id="172733"/>
    <lineage>
        <taxon>Bacteria</taxon>
        <taxon>Bacillati</taxon>
        <taxon>Bacillota</taxon>
        <taxon>Clostridia</taxon>
        <taxon>Eubacteriales</taxon>
        <taxon>environmental samples</taxon>
    </lineage>
</organism>
<gene>
    <name evidence="1" type="ORF">KL86CLO1_10817</name>
</gene>
<sequence>MSALKADAKHRNGFQHCFQCGYLAQCKDIRILTEQLQLFIKAELFGIATPLAPASQSLHKADG</sequence>